<feature type="transmembrane region" description="Helical" evidence="6">
    <location>
        <begin position="166"/>
        <end position="184"/>
    </location>
</feature>
<feature type="transmembrane region" description="Helical" evidence="6">
    <location>
        <begin position="42"/>
        <end position="63"/>
    </location>
</feature>
<evidence type="ECO:0000256" key="6">
    <source>
        <dbReference type="SAM" id="Phobius"/>
    </source>
</evidence>
<feature type="transmembrane region" description="Helical" evidence="6">
    <location>
        <begin position="350"/>
        <end position="371"/>
    </location>
</feature>
<dbReference type="GO" id="GO:0005886">
    <property type="term" value="C:plasma membrane"/>
    <property type="evidence" value="ECO:0007669"/>
    <property type="project" value="UniProtKB-SubCell"/>
</dbReference>
<dbReference type="eggNOG" id="COG2244">
    <property type="taxonomic scope" value="Bacteria"/>
</dbReference>
<dbReference type="InterPro" id="IPR050833">
    <property type="entry name" value="Poly_Biosynth_Transport"/>
</dbReference>
<dbReference type="PATRIC" id="fig|742817.3.peg.6"/>
<keyword evidence="5 6" id="KW-0472">Membrane</keyword>
<dbReference type="HOGENOM" id="CLU_042154_2_0_10"/>
<reference evidence="7 8" key="1">
    <citation type="submission" date="2012-01" db="EMBL/GenBank/DDBJ databases">
        <title>The Genome Sequence of Odoribacter laneus YIT 12061.</title>
        <authorList>
            <consortium name="The Broad Institute Genome Sequencing Platform"/>
            <person name="Earl A."/>
            <person name="Ward D."/>
            <person name="Feldgarden M."/>
            <person name="Gevers D."/>
            <person name="Morotomi M."/>
            <person name="Young S.K."/>
            <person name="Zeng Q."/>
            <person name="Gargeya S."/>
            <person name="Fitzgerald M."/>
            <person name="Haas B."/>
            <person name="Abouelleil A."/>
            <person name="Alvarado L."/>
            <person name="Arachchi H.M."/>
            <person name="Berlin A."/>
            <person name="Chapman S.B."/>
            <person name="Gearin G."/>
            <person name="Goldberg J."/>
            <person name="Griggs A."/>
            <person name="Gujja S."/>
            <person name="Hansen M."/>
            <person name="Heiman D."/>
            <person name="Howarth C."/>
            <person name="Larimer J."/>
            <person name="Lui A."/>
            <person name="MacDonald P.J.P."/>
            <person name="McCowen C."/>
            <person name="Montmayeur A."/>
            <person name="Murphy C."/>
            <person name="Neiman D."/>
            <person name="Pearson M."/>
            <person name="Priest M."/>
            <person name="Roberts A."/>
            <person name="Saif S."/>
            <person name="Shea T."/>
            <person name="Sisk P."/>
            <person name="Stolte C."/>
            <person name="Sykes S."/>
            <person name="Wortman J."/>
            <person name="Nusbaum C."/>
            <person name="Birren B."/>
        </authorList>
    </citation>
    <scope>NUCLEOTIDE SEQUENCE [LARGE SCALE GENOMIC DNA]</scope>
    <source>
        <strain evidence="7 8">YIT 12061</strain>
    </source>
</reference>
<feature type="transmembrane region" description="Helical" evidence="6">
    <location>
        <begin position="128"/>
        <end position="146"/>
    </location>
</feature>
<accession>H1DD29</accession>
<gene>
    <name evidence="7" type="ORF">HMPREF9449_00007</name>
</gene>
<keyword evidence="8" id="KW-1185">Reference proteome</keyword>
<dbReference type="Proteomes" id="UP000004892">
    <property type="component" value="Unassembled WGS sequence"/>
</dbReference>
<evidence type="ECO:0000313" key="7">
    <source>
        <dbReference type="EMBL" id="EHP51005.1"/>
    </source>
</evidence>
<evidence type="ECO:0000313" key="8">
    <source>
        <dbReference type="Proteomes" id="UP000004892"/>
    </source>
</evidence>
<dbReference type="STRING" id="742817.HMPREF9449_00007"/>
<evidence type="ECO:0000256" key="3">
    <source>
        <dbReference type="ARBA" id="ARBA00022692"/>
    </source>
</evidence>
<comment type="caution">
    <text evidence="7">The sequence shown here is derived from an EMBL/GenBank/DDBJ whole genome shotgun (WGS) entry which is preliminary data.</text>
</comment>
<organism evidence="7 8">
    <name type="scientific">Odoribacter laneus YIT 12061</name>
    <dbReference type="NCBI Taxonomy" id="742817"/>
    <lineage>
        <taxon>Bacteria</taxon>
        <taxon>Pseudomonadati</taxon>
        <taxon>Bacteroidota</taxon>
        <taxon>Bacteroidia</taxon>
        <taxon>Bacteroidales</taxon>
        <taxon>Odoribacteraceae</taxon>
        <taxon>Odoribacter</taxon>
    </lineage>
</organism>
<name>H1DD29_9BACT</name>
<feature type="transmembrane region" description="Helical" evidence="6">
    <location>
        <begin position="397"/>
        <end position="423"/>
    </location>
</feature>
<keyword evidence="3 6" id="KW-0812">Transmembrane</keyword>
<evidence type="ECO:0000256" key="5">
    <source>
        <dbReference type="ARBA" id="ARBA00023136"/>
    </source>
</evidence>
<comment type="subcellular location">
    <subcellularLocation>
        <location evidence="1">Cell membrane</location>
        <topology evidence="1">Multi-pass membrane protein</topology>
    </subcellularLocation>
</comment>
<dbReference type="EMBL" id="ADMC01000001">
    <property type="protein sequence ID" value="EHP51005.1"/>
    <property type="molecule type" value="Genomic_DNA"/>
</dbReference>
<evidence type="ECO:0008006" key="9">
    <source>
        <dbReference type="Google" id="ProtNLM"/>
    </source>
</evidence>
<feature type="transmembrane region" description="Helical" evidence="6">
    <location>
        <begin position="190"/>
        <end position="209"/>
    </location>
</feature>
<proteinExistence type="predicted"/>
<dbReference type="AlphaFoldDB" id="H1DD29"/>
<dbReference type="PANTHER" id="PTHR30250:SF11">
    <property type="entry name" value="O-ANTIGEN TRANSPORTER-RELATED"/>
    <property type="match status" value="1"/>
</dbReference>
<keyword evidence="2" id="KW-1003">Cell membrane</keyword>
<dbReference type="Pfam" id="PF13440">
    <property type="entry name" value="Polysacc_synt_3"/>
    <property type="match status" value="1"/>
</dbReference>
<feature type="transmembrane region" description="Helical" evidence="6">
    <location>
        <begin position="459"/>
        <end position="477"/>
    </location>
</feature>
<keyword evidence="4 6" id="KW-1133">Transmembrane helix</keyword>
<feature type="transmembrane region" description="Helical" evidence="6">
    <location>
        <begin position="435"/>
        <end position="453"/>
    </location>
</feature>
<evidence type="ECO:0000256" key="4">
    <source>
        <dbReference type="ARBA" id="ARBA00022989"/>
    </source>
</evidence>
<protein>
    <recommendedName>
        <fullName evidence="9">Polysaccharide biosynthesis protein C-terminal domain-containing protein</fullName>
    </recommendedName>
</protein>
<evidence type="ECO:0000256" key="2">
    <source>
        <dbReference type="ARBA" id="ARBA00022475"/>
    </source>
</evidence>
<dbReference type="RefSeq" id="WP_009135161.1">
    <property type="nucleotide sequence ID" value="NZ_JH594596.1"/>
</dbReference>
<dbReference type="PANTHER" id="PTHR30250">
    <property type="entry name" value="PST FAMILY PREDICTED COLANIC ACID TRANSPORTER"/>
    <property type="match status" value="1"/>
</dbReference>
<feature type="transmembrane region" description="Helical" evidence="6">
    <location>
        <begin position="16"/>
        <end position="36"/>
    </location>
</feature>
<feature type="transmembrane region" description="Helical" evidence="6">
    <location>
        <begin position="314"/>
        <end position="338"/>
    </location>
</feature>
<dbReference type="GeneID" id="98067688"/>
<sequence length="490" mass="55218">MQQSINSIPQEGYKTAFKATALFGGTQFILIILKVVKSKLLALWLGPAGIGLMGLFNAAIQLISSISNLGLQSSAVKEIAYAKSQNDEIKIAITVKAIHRWVLVTGFLGVIITIFMSDYLSQWYFKSSSYTLAFIFLSVVVFFNALNQEYLAILQGIRQLTRLIRANLLGALIAFVISIPLLYFLKEEGIVSALIMTAFSGAAVSYFYVQKLNLTKVKQTYRDSFRIGLSAVKLGTAMSISGIMVYVVEFFLRSFILRNGGINDVGLYSAGWAINGQYLGLVFAAMAKDYFPRLSQIVNKNQEVKQTVNQQGEIALLILTPLIIIMIVFINIAIKLLYSGQFLMAVPMVKWLLIGSFIKSGSWGISFVFLAKGDVKTFLFNEIGIKFITLPSYLLGYYYYGLLGIGIAFTFNYVIYFIWVAIVARVKYSIVYSKIYLRLFFILLTVLLSYHITELIFSWNFFLKAFFVIIICGYCLYEFNKRIPLKKLMQ</sequence>
<feature type="transmembrane region" description="Helical" evidence="6">
    <location>
        <begin position="230"/>
        <end position="248"/>
    </location>
</feature>
<feature type="transmembrane region" description="Helical" evidence="6">
    <location>
        <begin position="98"/>
        <end position="116"/>
    </location>
</feature>
<evidence type="ECO:0000256" key="1">
    <source>
        <dbReference type="ARBA" id="ARBA00004651"/>
    </source>
</evidence>